<reference evidence="5" key="1">
    <citation type="submission" date="2025-08" db="UniProtKB">
        <authorList>
            <consortium name="RefSeq"/>
        </authorList>
    </citation>
    <scope>IDENTIFICATION</scope>
    <source>
        <strain evidence="5">11010-0011.00</strain>
        <tissue evidence="5">Whole body</tissue>
    </source>
</reference>
<protein>
    <recommendedName>
        <fullName evidence="2">Protein BCCIP homolog</fullName>
    </recommendedName>
</protein>
<evidence type="ECO:0000256" key="2">
    <source>
        <dbReference type="PIRNR" id="PIRNR028983"/>
    </source>
</evidence>
<dbReference type="GO" id="GO:0005634">
    <property type="term" value="C:nucleus"/>
    <property type="evidence" value="ECO:0007669"/>
    <property type="project" value="TreeGrafter"/>
</dbReference>
<keyword evidence="4" id="KW-1185">Reference proteome</keyword>
<evidence type="ECO:0000313" key="4">
    <source>
        <dbReference type="Proteomes" id="UP000504634"/>
    </source>
</evidence>
<feature type="compositionally biased region" description="Acidic residues" evidence="3">
    <location>
        <begin position="15"/>
        <end position="31"/>
    </location>
</feature>
<comment type="similarity">
    <text evidence="1 2">Belongs to the BCP1 family.</text>
</comment>
<sequence length="299" mass="33508">MSAKKRKNLNKMEIDANEEDSSSSDDDDDVEDGTHPDAYRGNEEVQVDFEGRAPIDPDGEGISQLLQRLFLRAHINCNQMADLLIAQNYVGSVICQCEDEGAESETDDDGMVEDGTIFGITSVLNLTAKKEQPSVIQLRSYLLERAQKHAPKEVQQELHELLENATRHVGLIINERFINIPAQISVPLLQNLHEEIVAAKAKKMKFDFGTYLMLVKLYRKEAKKGKPAEDTYTNAEEELIAERAKLSFEYSVAGECDSGMAGDWLEGDAVLTPYRKVLIFEAEQLPQLINDIKGYINGE</sequence>
<dbReference type="AlphaFoldDB" id="A0A6J2T4C6"/>
<dbReference type="GeneID" id="115621372"/>
<feature type="region of interest" description="Disordered" evidence="3">
    <location>
        <begin position="1"/>
        <end position="46"/>
    </location>
</feature>
<accession>A0A6J2T4C6</accession>
<dbReference type="Proteomes" id="UP000504634">
    <property type="component" value="Unplaced"/>
</dbReference>
<dbReference type="PANTHER" id="PTHR13261">
    <property type="entry name" value="BRCA2 AND CDKN1A INTERACTING PROTEIN"/>
    <property type="match status" value="1"/>
</dbReference>
<evidence type="ECO:0000256" key="3">
    <source>
        <dbReference type="SAM" id="MobiDB-lite"/>
    </source>
</evidence>
<dbReference type="PIRSF" id="PIRSF028983">
    <property type="entry name" value="BCP1"/>
    <property type="match status" value="1"/>
</dbReference>
<proteinExistence type="inferred from homology"/>
<dbReference type="OrthoDB" id="27543at2759"/>
<dbReference type="RefSeq" id="XP_030370859.1">
    <property type="nucleotide sequence ID" value="XM_030514999.1"/>
</dbReference>
<dbReference type="PANTHER" id="PTHR13261:SF0">
    <property type="entry name" value="BRCA2 AND CDKN1A-INTERACTING PROTEIN"/>
    <property type="match status" value="1"/>
</dbReference>
<evidence type="ECO:0000313" key="5">
    <source>
        <dbReference type="RefSeq" id="XP_030370859.1"/>
    </source>
</evidence>
<organism evidence="4 5">
    <name type="scientific">Drosophila lebanonensis</name>
    <name type="common">Fruit fly</name>
    <name type="synonym">Scaptodrosophila lebanonensis</name>
    <dbReference type="NCBI Taxonomy" id="7225"/>
    <lineage>
        <taxon>Eukaryota</taxon>
        <taxon>Metazoa</taxon>
        <taxon>Ecdysozoa</taxon>
        <taxon>Arthropoda</taxon>
        <taxon>Hexapoda</taxon>
        <taxon>Insecta</taxon>
        <taxon>Pterygota</taxon>
        <taxon>Neoptera</taxon>
        <taxon>Endopterygota</taxon>
        <taxon>Diptera</taxon>
        <taxon>Brachycera</taxon>
        <taxon>Muscomorpha</taxon>
        <taxon>Ephydroidea</taxon>
        <taxon>Drosophilidae</taxon>
        <taxon>Scaptodrosophila</taxon>
    </lineage>
</organism>
<dbReference type="InterPro" id="IPR025602">
    <property type="entry name" value="BCP1_family"/>
</dbReference>
<dbReference type="Pfam" id="PF13862">
    <property type="entry name" value="BCCIP"/>
    <property type="match status" value="1"/>
</dbReference>
<gene>
    <name evidence="5" type="primary">LOC115621372</name>
</gene>
<evidence type="ECO:0000256" key="1">
    <source>
        <dbReference type="ARBA" id="ARBA00006781"/>
    </source>
</evidence>
<name>A0A6J2T4C6_DROLE</name>
<feature type="compositionally biased region" description="Basic and acidic residues" evidence="3">
    <location>
        <begin position="32"/>
        <end position="46"/>
    </location>
</feature>